<protein>
    <submittedName>
        <fullName evidence="1">Uncharacterized protein</fullName>
    </submittedName>
</protein>
<dbReference type="AlphaFoldDB" id="A0A212JLD1"/>
<evidence type="ECO:0000313" key="1">
    <source>
        <dbReference type="EMBL" id="SBW00222.1"/>
    </source>
</evidence>
<sequence>MNNLYPVSCLLVSHITFNLVLKTYYLLKGNKGYTYISKQSTFSSQQ</sequence>
<reference evidence="1" key="1">
    <citation type="submission" date="2016-04" db="EMBL/GenBank/DDBJ databases">
        <authorList>
            <person name="Evans L.H."/>
            <person name="Alamgir A."/>
            <person name="Owens N."/>
            <person name="Weber N.D."/>
            <person name="Virtaneva K."/>
            <person name="Barbian K."/>
            <person name="Babar A."/>
            <person name="Rosenke K."/>
        </authorList>
    </citation>
    <scope>NUCLEOTIDE SEQUENCE</scope>
    <source>
        <strain evidence="1">86-1</strain>
    </source>
</reference>
<accession>A0A212JLD1</accession>
<dbReference type="EMBL" id="FLUM01000002">
    <property type="protein sequence ID" value="SBW00222.1"/>
    <property type="molecule type" value="Genomic_DNA"/>
</dbReference>
<gene>
    <name evidence="1" type="ORF">KL86DYS1_20135</name>
</gene>
<proteinExistence type="predicted"/>
<name>A0A212JLD1_9BACT</name>
<organism evidence="1">
    <name type="scientific">uncultured Dysgonomonas sp</name>
    <dbReference type="NCBI Taxonomy" id="206096"/>
    <lineage>
        <taxon>Bacteria</taxon>
        <taxon>Pseudomonadati</taxon>
        <taxon>Bacteroidota</taxon>
        <taxon>Bacteroidia</taxon>
        <taxon>Bacteroidales</taxon>
        <taxon>Dysgonomonadaceae</taxon>
        <taxon>Dysgonomonas</taxon>
        <taxon>environmental samples</taxon>
    </lineage>
</organism>